<gene>
    <name evidence="2" type="ORF">AAEO56_17950</name>
</gene>
<keyword evidence="1" id="KW-0812">Transmembrane</keyword>
<accession>A0ABU9I201</accession>
<dbReference type="Proteomes" id="UP001464555">
    <property type="component" value="Unassembled WGS sequence"/>
</dbReference>
<evidence type="ECO:0000313" key="3">
    <source>
        <dbReference type="Proteomes" id="UP001464555"/>
    </source>
</evidence>
<keyword evidence="3" id="KW-1185">Reference proteome</keyword>
<organism evidence="2 3">
    <name type="scientific">Flavobacterium arundinis</name>
    <dbReference type="NCBI Taxonomy" id="3139143"/>
    <lineage>
        <taxon>Bacteria</taxon>
        <taxon>Pseudomonadati</taxon>
        <taxon>Bacteroidota</taxon>
        <taxon>Flavobacteriia</taxon>
        <taxon>Flavobacteriales</taxon>
        <taxon>Flavobacteriaceae</taxon>
        <taxon>Flavobacterium</taxon>
    </lineage>
</organism>
<comment type="caution">
    <text evidence="2">The sequence shown here is derived from an EMBL/GenBank/DDBJ whole genome shotgun (WGS) entry which is preliminary data.</text>
</comment>
<proteinExistence type="predicted"/>
<dbReference type="EMBL" id="JBBYHR010000012">
    <property type="protein sequence ID" value="MEL1246162.1"/>
    <property type="molecule type" value="Genomic_DNA"/>
</dbReference>
<keyword evidence="1" id="KW-1133">Transmembrane helix</keyword>
<evidence type="ECO:0000256" key="1">
    <source>
        <dbReference type="SAM" id="Phobius"/>
    </source>
</evidence>
<feature type="transmembrane region" description="Helical" evidence="1">
    <location>
        <begin position="153"/>
        <end position="173"/>
    </location>
</feature>
<protein>
    <submittedName>
        <fullName evidence="2">YeeE/YedE family protein</fullName>
    </submittedName>
</protein>
<dbReference type="RefSeq" id="WP_341698456.1">
    <property type="nucleotide sequence ID" value="NZ_JBBYHR010000012.1"/>
</dbReference>
<evidence type="ECO:0000313" key="2">
    <source>
        <dbReference type="EMBL" id="MEL1246162.1"/>
    </source>
</evidence>
<feature type="transmembrane region" description="Helical" evidence="1">
    <location>
        <begin position="62"/>
        <end position="81"/>
    </location>
</feature>
<keyword evidence="1" id="KW-0472">Membrane</keyword>
<name>A0ABU9I201_9FLAO</name>
<reference evidence="2 3" key="1">
    <citation type="submission" date="2024-04" db="EMBL/GenBank/DDBJ databases">
        <title>Flavobacterium sp. DGU11 16S ribosomal RNA gene Genome sequencing and assembly.</title>
        <authorList>
            <person name="Park S."/>
        </authorList>
    </citation>
    <scope>NUCLEOTIDE SEQUENCE [LARGE SCALE GENOMIC DNA]</scope>
    <source>
        <strain evidence="2 3">DGU11</strain>
    </source>
</reference>
<sequence>MSWIYESCPLVCVRSTNCTYHDSTFIAGKNFGMSSNLCTVCAELGAGKNCDFFYFDWRSQRWNLLIMAGAIIGGFIAMHFLSGNPIPDINPEVIVQLRQKRFESAGSSYQPTELFGNGAFSNHSTVAYWRVFGRFGARYSPFMLIDVSYTPQIISTLRFLLFICNLIYAVHLYTQR</sequence>